<dbReference type="SMART" id="SM00365">
    <property type="entry name" value="LRR_SD22"/>
    <property type="match status" value="3"/>
</dbReference>
<comment type="subcellular location">
    <subcellularLocation>
        <location evidence="1">Cell projection</location>
        <location evidence="1">Cilium</location>
    </subcellularLocation>
    <subcellularLocation>
        <location evidence="2">Cytoplasm</location>
    </subcellularLocation>
</comment>
<comment type="similarity">
    <text evidence="8">Belongs to the tilB family.</text>
</comment>
<keyword evidence="12" id="KW-1185">Reference proteome</keyword>
<proteinExistence type="inferred from homology"/>
<dbReference type="EMBL" id="JASPKZ010003794">
    <property type="protein sequence ID" value="KAJ9592966.1"/>
    <property type="molecule type" value="Genomic_DNA"/>
</dbReference>
<dbReference type="SUPFAM" id="SSF52058">
    <property type="entry name" value="L domain-like"/>
    <property type="match status" value="1"/>
</dbReference>
<feature type="compositionally biased region" description="Basic and acidic residues" evidence="9">
    <location>
        <begin position="231"/>
        <end position="251"/>
    </location>
</feature>
<evidence type="ECO:0000259" key="10">
    <source>
        <dbReference type="Pfam" id="PF23602"/>
    </source>
</evidence>
<reference evidence="11" key="2">
    <citation type="submission" date="2023-05" db="EMBL/GenBank/DDBJ databases">
        <authorList>
            <person name="Fouks B."/>
        </authorList>
    </citation>
    <scope>NUCLEOTIDE SEQUENCE</scope>
    <source>
        <strain evidence="11">Stay&amp;Tobe</strain>
        <tissue evidence="11">Testes</tissue>
    </source>
</reference>
<keyword evidence="5" id="KW-0677">Repeat</keyword>
<sequence length="429" mass="50319">MVKITEELVRKRSEHNEGEISTLEELALHQENIEKLEYLDKWCRVLKILLLQSNLIPKIENVSRLKKLEYLNLALNNIEKVENLEGCESLQKLDLTVNFIGQLTSIECLKNNIHLETLFLTGNPCTDFNGYREYVIATLLQLKNLDGKEIERSERIIAMQIYNEVKKNILYQEGEYKIKRLAQKENAKKMLEEDELEYAAGKDKSQEEREKEFWSKVSDHSPESRQQIAEHIQRQQEELKRSKSPEKEQKRSYKTFSDYGRPLNVNEAKIPFELTENDEMNSYILDIAVYKYLDTSLLEVDFHPTYARVLIKGKIFQIVFNEEIKIENSTAKRSQTTGHLVLTMPKINGEVAFKVERKSVLTRITENSRNVNTNSSRRELLEIGRPTSDDMDFSKIVERNSRNRYEALRKMQEITTEHFIDNPEVPPLE</sequence>
<dbReference type="PANTHER" id="PTHR18849">
    <property type="entry name" value="LEUCINE RICH REPEAT PROTEIN"/>
    <property type="match status" value="1"/>
</dbReference>
<dbReference type="GO" id="GO:0005737">
    <property type="term" value="C:cytoplasm"/>
    <property type="evidence" value="ECO:0007669"/>
    <property type="project" value="UniProtKB-SubCell"/>
</dbReference>
<name>A0AAD8A6L7_DIPPU</name>
<keyword evidence="6" id="KW-0969">Cilium</keyword>
<keyword evidence="7" id="KW-0966">Cell projection</keyword>
<reference evidence="11" key="1">
    <citation type="journal article" date="2023" name="IScience">
        <title>Live-bearing cockroach genome reveals convergent evolutionary mechanisms linked to viviparity in insects and beyond.</title>
        <authorList>
            <person name="Fouks B."/>
            <person name="Harrison M.C."/>
            <person name="Mikhailova A.A."/>
            <person name="Marchal E."/>
            <person name="English S."/>
            <person name="Carruthers M."/>
            <person name="Jennings E.C."/>
            <person name="Chiamaka E.L."/>
            <person name="Frigard R.A."/>
            <person name="Pippel M."/>
            <person name="Attardo G.M."/>
            <person name="Benoit J.B."/>
            <person name="Bornberg-Bauer E."/>
            <person name="Tobe S.S."/>
        </authorList>
    </citation>
    <scope>NUCLEOTIDE SEQUENCE</scope>
    <source>
        <strain evidence="11">Stay&amp;Tobe</strain>
    </source>
</reference>
<comment type="caution">
    <text evidence="11">The sequence shown here is derived from an EMBL/GenBank/DDBJ whole genome shotgun (WGS) entry which is preliminary data.</text>
</comment>
<accession>A0AAD8A6L7</accession>
<dbReference type="FunFam" id="3.80.10.10:FF:000052">
    <property type="entry name" value="Leucine rich repeat containing 6"/>
    <property type="match status" value="1"/>
</dbReference>
<evidence type="ECO:0000256" key="3">
    <source>
        <dbReference type="ARBA" id="ARBA00022490"/>
    </source>
</evidence>
<evidence type="ECO:0000313" key="11">
    <source>
        <dbReference type="EMBL" id="KAJ9592966.1"/>
    </source>
</evidence>
<feature type="region of interest" description="Disordered" evidence="9">
    <location>
        <begin position="198"/>
        <end position="255"/>
    </location>
</feature>
<evidence type="ECO:0000256" key="5">
    <source>
        <dbReference type="ARBA" id="ARBA00022737"/>
    </source>
</evidence>
<dbReference type="Proteomes" id="UP001233999">
    <property type="component" value="Unassembled WGS sequence"/>
</dbReference>
<dbReference type="PROSITE" id="PS51450">
    <property type="entry name" value="LRR"/>
    <property type="match status" value="3"/>
</dbReference>
<dbReference type="AlphaFoldDB" id="A0AAD8A6L7"/>
<dbReference type="InterPro" id="IPR056496">
    <property type="entry name" value="CS_DNAAF11_C"/>
</dbReference>
<keyword evidence="3" id="KW-0963">Cytoplasm</keyword>
<keyword evidence="4" id="KW-0433">Leucine-rich repeat</keyword>
<gene>
    <name evidence="11" type="ORF">L9F63_015336</name>
</gene>
<protein>
    <recommendedName>
        <fullName evidence="10">Dynein axonemal assembly factor 11-like CS domain-containing protein</fullName>
    </recommendedName>
</protein>
<dbReference type="Gene3D" id="3.80.10.10">
    <property type="entry name" value="Ribonuclease Inhibitor"/>
    <property type="match status" value="1"/>
</dbReference>
<evidence type="ECO:0000256" key="7">
    <source>
        <dbReference type="ARBA" id="ARBA00023273"/>
    </source>
</evidence>
<dbReference type="GO" id="GO:0036158">
    <property type="term" value="P:outer dynein arm assembly"/>
    <property type="evidence" value="ECO:0007669"/>
    <property type="project" value="TreeGrafter"/>
</dbReference>
<dbReference type="InterPro" id="IPR001611">
    <property type="entry name" value="Leu-rich_rpt"/>
</dbReference>
<organism evidence="11 12">
    <name type="scientific">Diploptera punctata</name>
    <name type="common">Pacific beetle cockroach</name>
    <dbReference type="NCBI Taxonomy" id="6984"/>
    <lineage>
        <taxon>Eukaryota</taxon>
        <taxon>Metazoa</taxon>
        <taxon>Ecdysozoa</taxon>
        <taxon>Arthropoda</taxon>
        <taxon>Hexapoda</taxon>
        <taxon>Insecta</taxon>
        <taxon>Pterygota</taxon>
        <taxon>Neoptera</taxon>
        <taxon>Polyneoptera</taxon>
        <taxon>Dictyoptera</taxon>
        <taxon>Blattodea</taxon>
        <taxon>Blaberoidea</taxon>
        <taxon>Blaberidae</taxon>
        <taxon>Diplopterinae</taxon>
        <taxon>Diploptera</taxon>
    </lineage>
</organism>
<evidence type="ECO:0000256" key="1">
    <source>
        <dbReference type="ARBA" id="ARBA00004138"/>
    </source>
</evidence>
<dbReference type="PANTHER" id="PTHR18849:SF0">
    <property type="entry name" value="CILIA- AND FLAGELLA-ASSOCIATED PROTEIN 410-RELATED"/>
    <property type="match status" value="1"/>
</dbReference>
<evidence type="ECO:0000256" key="8">
    <source>
        <dbReference type="ARBA" id="ARBA00049982"/>
    </source>
</evidence>
<dbReference type="InterPro" id="IPR032675">
    <property type="entry name" value="LRR_dom_sf"/>
</dbReference>
<evidence type="ECO:0000256" key="2">
    <source>
        <dbReference type="ARBA" id="ARBA00004496"/>
    </source>
</evidence>
<dbReference type="Pfam" id="PF23602">
    <property type="entry name" value="CS_DNAAF11_C"/>
    <property type="match status" value="1"/>
</dbReference>
<evidence type="ECO:0000256" key="6">
    <source>
        <dbReference type="ARBA" id="ARBA00023069"/>
    </source>
</evidence>
<evidence type="ECO:0000256" key="9">
    <source>
        <dbReference type="SAM" id="MobiDB-lite"/>
    </source>
</evidence>
<feature type="compositionally biased region" description="Basic and acidic residues" evidence="9">
    <location>
        <begin position="200"/>
        <end position="223"/>
    </location>
</feature>
<evidence type="ECO:0000256" key="4">
    <source>
        <dbReference type="ARBA" id="ARBA00022614"/>
    </source>
</evidence>
<dbReference type="GO" id="GO:0005929">
    <property type="term" value="C:cilium"/>
    <property type="evidence" value="ECO:0007669"/>
    <property type="project" value="UniProtKB-SubCell"/>
</dbReference>
<evidence type="ECO:0000313" key="12">
    <source>
        <dbReference type="Proteomes" id="UP001233999"/>
    </source>
</evidence>
<dbReference type="Pfam" id="PF14580">
    <property type="entry name" value="LRR_9"/>
    <property type="match status" value="1"/>
</dbReference>
<feature type="domain" description="Dynein axonemal assembly factor 11-like CS" evidence="10">
    <location>
        <begin position="225"/>
        <end position="346"/>
    </location>
</feature>